<evidence type="ECO:0000313" key="4">
    <source>
        <dbReference type="Proteomes" id="UP001145087"/>
    </source>
</evidence>
<dbReference type="AlphaFoldDB" id="A0A9X3F928"/>
<comment type="caution">
    <text evidence="3">The sequence shown here is derived from an EMBL/GenBank/DDBJ whole genome shotgun (WGS) entry which is preliminary data.</text>
</comment>
<organism evidence="3 4">
    <name type="scientific">Draconibacterium aestuarii</name>
    <dbReference type="NCBI Taxonomy" id="2998507"/>
    <lineage>
        <taxon>Bacteria</taxon>
        <taxon>Pseudomonadati</taxon>
        <taxon>Bacteroidota</taxon>
        <taxon>Bacteroidia</taxon>
        <taxon>Marinilabiliales</taxon>
        <taxon>Prolixibacteraceae</taxon>
        <taxon>Draconibacterium</taxon>
    </lineage>
</organism>
<keyword evidence="2" id="KW-0812">Transmembrane</keyword>
<gene>
    <name evidence="3" type="ORF">OU798_16405</name>
</gene>
<sequence length="237" mass="27148">MGIVENTGNTMLDFSGIPWMDFTLRLVVNIVSTFVLIRFIYYPKNSRVKYLFTFFLMGLMIFCIASILDSVSIDIGLAFGLFAIFGIIRYRSPSIDLKEMTYLFLVIGISIINALVVINVSYWIGLVIANGIILLAAFVMEHYIPKNYVIKRSLIFSPSSFSVLNNKQLLLNEICKNTGIEIQKVEVEKINKSKNEITAWIYFKETHDIETLSFDDSAKEPPKENVHWESTYSSDYE</sequence>
<dbReference type="Pfam" id="PF16316">
    <property type="entry name" value="DUF4956"/>
    <property type="match status" value="1"/>
</dbReference>
<feature type="compositionally biased region" description="Polar residues" evidence="1">
    <location>
        <begin position="228"/>
        <end position="237"/>
    </location>
</feature>
<protein>
    <submittedName>
        <fullName evidence="3">DUF4956 domain-containing protein</fullName>
    </submittedName>
</protein>
<evidence type="ECO:0000256" key="1">
    <source>
        <dbReference type="SAM" id="MobiDB-lite"/>
    </source>
</evidence>
<feature type="transmembrane region" description="Helical" evidence="2">
    <location>
        <begin position="102"/>
        <end position="118"/>
    </location>
</feature>
<dbReference type="RefSeq" id="WP_343334266.1">
    <property type="nucleotide sequence ID" value="NZ_JAPOHD010000029.1"/>
</dbReference>
<keyword evidence="2" id="KW-0472">Membrane</keyword>
<feature type="transmembrane region" description="Helical" evidence="2">
    <location>
        <begin position="124"/>
        <end position="144"/>
    </location>
</feature>
<name>A0A9X3F928_9BACT</name>
<feature type="transmembrane region" description="Helical" evidence="2">
    <location>
        <begin position="73"/>
        <end position="90"/>
    </location>
</feature>
<dbReference type="EMBL" id="JAPOHD010000029">
    <property type="protein sequence ID" value="MCY1721937.1"/>
    <property type="molecule type" value="Genomic_DNA"/>
</dbReference>
<keyword evidence="2" id="KW-1133">Transmembrane helix</keyword>
<feature type="transmembrane region" description="Helical" evidence="2">
    <location>
        <begin position="22"/>
        <end position="41"/>
    </location>
</feature>
<feature type="transmembrane region" description="Helical" evidence="2">
    <location>
        <begin position="48"/>
        <end position="67"/>
    </location>
</feature>
<dbReference type="Proteomes" id="UP001145087">
    <property type="component" value="Unassembled WGS sequence"/>
</dbReference>
<proteinExistence type="predicted"/>
<evidence type="ECO:0000256" key="2">
    <source>
        <dbReference type="SAM" id="Phobius"/>
    </source>
</evidence>
<accession>A0A9X3F928</accession>
<feature type="compositionally biased region" description="Basic and acidic residues" evidence="1">
    <location>
        <begin position="215"/>
        <end position="227"/>
    </location>
</feature>
<dbReference type="InterPro" id="IPR032531">
    <property type="entry name" value="DUF4956"/>
</dbReference>
<evidence type="ECO:0000313" key="3">
    <source>
        <dbReference type="EMBL" id="MCY1721937.1"/>
    </source>
</evidence>
<reference evidence="3" key="1">
    <citation type="submission" date="2022-11" db="EMBL/GenBank/DDBJ databases">
        <title>Marilongibacter aestuarii gen. nov., sp. nov., isolated from tidal flat sediment.</title>
        <authorList>
            <person name="Jiayan W."/>
        </authorList>
    </citation>
    <scope>NUCLEOTIDE SEQUENCE</scope>
    <source>
        <strain evidence="3">Z1-6</strain>
    </source>
</reference>
<keyword evidence="4" id="KW-1185">Reference proteome</keyword>
<feature type="region of interest" description="Disordered" evidence="1">
    <location>
        <begin position="215"/>
        <end position="237"/>
    </location>
</feature>